<dbReference type="AlphaFoldDB" id="A0A917M0X6"/>
<evidence type="ECO:0008006" key="3">
    <source>
        <dbReference type="Google" id="ProtNLM"/>
    </source>
</evidence>
<reference evidence="1" key="2">
    <citation type="submission" date="2020-09" db="EMBL/GenBank/DDBJ databases">
        <authorList>
            <person name="Sun Q."/>
            <person name="Zhou Y."/>
        </authorList>
    </citation>
    <scope>NUCLEOTIDE SEQUENCE</scope>
    <source>
        <strain evidence="1">CGMCC 1.12187</strain>
    </source>
</reference>
<dbReference type="EMBL" id="BMEQ01000053">
    <property type="protein sequence ID" value="GGG72102.1"/>
    <property type="molecule type" value="Genomic_DNA"/>
</dbReference>
<sequence>MKKYTKGSWKTFLKDPPWWFKEVIIAVFLSLLLLSFQNSIEQQREINSQNVERQLATQAERQENVRFIREKSSPDNLLRQFSDFDISGQSLNGLILFEADFSNTNLSSASLRMANLSRSLFSGADMRGADLRGADLSYSSLNGWKKDLGPKGDESSQQLPFVPANLSGARLEGATFSGAKLFGVDFSGSSVQGANLEGACHDESTTWPAGFTPPPSRTPPHECGIFAIPRDIESIESVE</sequence>
<evidence type="ECO:0000313" key="2">
    <source>
        <dbReference type="Proteomes" id="UP000638848"/>
    </source>
</evidence>
<organism evidence="1 2">
    <name type="scientific">Kocuria dechangensis</name>
    <dbReference type="NCBI Taxonomy" id="1176249"/>
    <lineage>
        <taxon>Bacteria</taxon>
        <taxon>Bacillati</taxon>
        <taxon>Actinomycetota</taxon>
        <taxon>Actinomycetes</taxon>
        <taxon>Micrococcales</taxon>
        <taxon>Micrococcaceae</taxon>
        <taxon>Kocuria</taxon>
    </lineage>
</organism>
<keyword evidence="2" id="KW-1185">Reference proteome</keyword>
<dbReference type="PANTHER" id="PTHR14136">
    <property type="entry name" value="BTB_POZ DOMAIN-CONTAINING PROTEIN KCTD9"/>
    <property type="match status" value="1"/>
</dbReference>
<reference evidence="1" key="1">
    <citation type="journal article" date="2014" name="Int. J. Syst. Evol. Microbiol.">
        <title>Complete genome sequence of Corynebacterium casei LMG S-19264T (=DSM 44701T), isolated from a smear-ripened cheese.</title>
        <authorList>
            <consortium name="US DOE Joint Genome Institute (JGI-PGF)"/>
            <person name="Walter F."/>
            <person name="Albersmeier A."/>
            <person name="Kalinowski J."/>
            <person name="Ruckert C."/>
        </authorList>
    </citation>
    <scope>NUCLEOTIDE SEQUENCE</scope>
    <source>
        <strain evidence="1">CGMCC 1.12187</strain>
    </source>
</reference>
<protein>
    <recommendedName>
        <fullName evidence="3">Pentapeptide repeat-containing protein</fullName>
    </recommendedName>
</protein>
<dbReference type="InterPro" id="IPR001646">
    <property type="entry name" value="5peptide_repeat"/>
</dbReference>
<dbReference type="InterPro" id="IPR051082">
    <property type="entry name" value="Pentapeptide-BTB/POZ_domain"/>
</dbReference>
<dbReference type="Pfam" id="PF00805">
    <property type="entry name" value="Pentapeptide"/>
    <property type="match status" value="2"/>
</dbReference>
<dbReference type="RefSeq" id="WP_188540562.1">
    <property type="nucleotide sequence ID" value="NZ_BMEQ01000053.1"/>
</dbReference>
<evidence type="ECO:0000313" key="1">
    <source>
        <dbReference type="EMBL" id="GGG72102.1"/>
    </source>
</evidence>
<dbReference type="Gene3D" id="2.160.20.80">
    <property type="entry name" value="E3 ubiquitin-protein ligase SopA"/>
    <property type="match status" value="2"/>
</dbReference>
<gene>
    <name evidence="1" type="ORF">GCM10011374_41070</name>
</gene>
<proteinExistence type="predicted"/>
<dbReference type="Proteomes" id="UP000638848">
    <property type="component" value="Unassembled WGS sequence"/>
</dbReference>
<name>A0A917M0X6_9MICC</name>
<comment type="caution">
    <text evidence="1">The sequence shown here is derived from an EMBL/GenBank/DDBJ whole genome shotgun (WGS) entry which is preliminary data.</text>
</comment>
<dbReference type="PANTHER" id="PTHR14136:SF17">
    <property type="entry name" value="BTB_POZ DOMAIN-CONTAINING PROTEIN KCTD9"/>
    <property type="match status" value="1"/>
</dbReference>
<accession>A0A917M0X6</accession>
<dbReference type="SUPFAM" id="SSF141571">
    <property type="entry name" value="Pentapeptide repeat-like"/>
    <property type="match status" value="1"/>
</dbReference>